<accession>A0A9J2PS13</accession>
<dbReference type="WBParaSite" id="ALUE_0001231601-mRNA-1">
    <property type="protein sequence ID" value="ALUE_0001231601-mRNA-1"/>
    <property type="gene ID" value="ALUE_0001231601"/>
</dbReference>
<organism evidence="1 2">
    <name type="scientific">Ascaris lumbricoides</name>
    <name type="common">Giant roundworm</name>
    <dbReference type="NCBI Taxonomy" id="6252"/>
    <lineage>
        <taxon>Eukaryota</taxon>
        <taxon>Metazoa</taxon>
        <taxon>Ecdysozoa</taxon>
        <taxon>Nematoda</taxon>
        <taxon>Chromadorea</taxon>
        <taxon>Rhabditida</taxon>
        <taxon>Spirurina</taxon>
        <taxon>Ascaridomorpha</taxon>
        <taxon>Ascaridoidea</taxon>
        <taxon>Ascarididae</taxon>
        <taxon>Ascaris</taxon>
    </lineage>
</organism>
<sequence>MDAKWNNYFTGLSIYNGHLCSKYHTINVECITTSLIMS</sequence>
<dbReference type="AlphaFoldDB" id="A0A9J2PS13"/>
<keyword evidence="1" id="KW-1185">Reference proteome</keyword>
<proteinExistence type="predicted"/>
<name>A0A9J2PS13_ASCLU</name>
<dbReference type="Proteomes" id="UP000036681">
    <property type="component" value="Unplaced"/>
</dbReference>
<evidence type="ECO:0000313" key="2">
    <source>
        <dbReference type="WBParaSite" id="ALUE_0001231601-mRNA-1"/>
    </source>
</evidence>
<evidence type="ECO:0000313" key="1">
    <source>
        <dbReference type="Proteomes" id="UP000036681"/>
    </source>
</evidence>
<protein>
    <submittedName>
        <fullName evidence="2">Uncharacterized protein</fullName>
    </submittedName>
</protein>
<reference evidence="2" key="1">
    <citation type="submission" date="2023-03" db="UniProtKB">
        <authorList>
            <consortium name="WormBaseParasite"/>
        </authorList>
    </citation>
    <scope>IDENTIFICATION</scope>
</reference>